<dbReference type="AlphaFoldDB" id="A0A285WZX7"/>
<dbReference type="InterPro" id="IPR029442">
    <property type="entry name" value="GyrI-like"/>
</dbReference>
<accession>A0A285WZX7</accession>
<dbReference type="InterPro" id="IPR010499">
    <property type="entry name" value="AraC_E-bd"/>
</dbReference>
<dbReference type="SUPFAM" id="SSF55136">
    <property type="entry name" value="Probable bacterial effector-binding domain"/>
    <property type="match status" value="1"/>
</dbReference>
<dbReference type="Proteomes" id="UP000219193">
    <property type="component" value="Unassembled WGS sequence"/>
</dbReference>
<dbReference type="InterPro" id="IPR019587">
    <property type="entry name" value="Polyketide_cyclase/dehydratase"/>
</dbReference>
<protein>
    <submittedName>
        <fullName evidence="2">Polyketide cyclase / dehydrase and lipid transport</fullName>
    </submittedName>
</protein>
<evidence type="ECO:0000313" key="2">
    <source>
        <dbReference type="EMBL" id="SOC78637.1"/>
    </source>
</evidence>
<evidence type="ECO:0000259" key="1">
    <source>
        <dbReference type="SMART" id="SM00871"/>
    </source>
</evidence>
<dbReference type="InterPro" id="IPR011256">
    <property type="entry name" value="Reg_factor_effector_dom_sf"/>
</dbReference>
<dbReference type="InterPro" id="IPR023393">
    <property type="entry name" value="START-like_dom_sf"/>
</dbReference>
<reference evidence="3" key="1">
    <citation type="submission" date="2017-09" db="EMBL/GenBank/DDBJ databases">
        <authorList>
            <person name="Varghese N."/>
            <person name="Submissions S."/>
        </authorList>
    </citation>
    <scope>NUCLEOTIDE SEQUENCE [LARGE SCALE GENOMIC DNA]</scope>
    <source>
        <strain evidence="3">CGMCC 1.12641</strain>
    </source>
</reference>
<dbReference type="EMBL" id="OCMF01000001">
    <property type="protein sequence ID" value="SOC78637.1"/>
    <property type="molecule type" value="Genomic_DNA"/>
</dbReference>
<dbReference type="SMART" id="SM00871">
    <property type="entry name" value="AraC_E_bind"/>
    <property type="match status" value="1"/>
</dbReference>
<organism evidence="2 3">
    <name type="scientific">Salinimicrobium sediminis</name>
    <dbReference type="NCBI Taxonomy" id="1343891"/>
    <lineage>
        <taxon>Bacteria</taxon>
        <taxon>Pseudomonadati</taxon>
        <taxon>Bacteroidota</taxon>
        <taxon>Flavobacteriia</taxon>
        <taxon>Flavobacteriales</taxon>
        <taxon>Flavobacteriaceae</taxon>
        <taxon>Salinimicrobium</taxon>
    </lineage>
</organism>
<dbReference type="Pfam" id="PF10604">
    <property type="entry name" value="Polyketide_cyc2"/>
    <property type="match status" value="1"/>
</dbReference>
<dbReference type="SUPFAM" id="SSF55961">
    <property type="entry name" value="Bet v1-like"/>
    <property type="match status" value="1"/>
</dbReference>
<name>A0A285WZX7_9FLAO</name>
<feature type="domain" description="AraC effector-binding" evidence="1">
    <location>
        <begin position="174"/>
        <end position="342"/>
    </location>
</feature>
<dbReference type="Pfam" id="PF06445">
    <property type="entry name" value="GyrI-like"/>
    <property type="match status" value="1"/>
</dbReference>
<dbReference type="OrthoDB" id="9807923at2"/>
<proteinExistence type="predicted"/>
<gene>
    <name evidence="2" type="ORF">SAMN06296241_0149</name>
</gene>
<evidence type="ECO:0000313" key="3">
    <source>
        <dbReference type="Proteomes" id="UP000219193"/>
    </source>
</evidence>
<keyword evidence="3" id="KW-1185">Reference proteome</keyword>
<dbReference type="Gene3D" id="3.20.80.10">
    <property type="entry name" value="Regulatory factor, effector binding domain"/>
    <property type="match status" value="1"/>
</dbReference>
<dbReference type="Gene3D" id="3.30.530.20">
    <property type="match status" value="1"/>
</dbReference>
<dbReference type="RefSeq" id="WP_097054444.1">
    <property type="nucleotide sequence ID" value="NZ_OCMF01000001.1"/>
</dbReference>
<sequence length="342" mass="38943">MKIIKYLLFLFLIIFIAGSIYVATKDGKYEITSSKVINAPAPLLFREVADLENWRTWNAWQEIEGMEMKITGDGAREGGGITWQADEIRDGRIQNTSVIPYSNIEQELIMQTIIGETDGKVTWNFEPEGEQTKVTWRLQGEQSFKEKLAFTVQDEDLAELFQPIFQQSLENLEQNVIRKMEAYSINVQGVTQHGGGYYMFTTTASKMSEVNTKAADMVKQVRIFMEQNNISISGKPLIIYNQRDDRNGTTIFSTGVPTPSQVITPSGSEILNGYLEPQKVVKTTLKGHHKNASEAWEKTYRYIEENNLMVNPQGQPFEIFITDITEVDNPALWVTEIYIPVE</sequence>